<dbReference type="EMBL" id="WIVV01000029">
    <property type="protein sequence ID" value="MQU42574.1"/>
    <property type="molecule type" value="Genomic_DNA"/>
</dbReference>
<feature type="transmembrane region" description="Helical" evidence="1">
    <location>
        <begin position="6"/>
        <end position="24"/>
    </location>
</feature>
<reference evidence="4 5" key="1">
    <citation type="submission" date="2019-10" db="EMBL/GenBank/DDBJ databases">
        <title>Evaluation of single-gene subtyping targets for Pseudomonas.</title>
        <authorList>
            <person name="Reichler S.J."/>
            <person name="Orsi R.H."/>
            <person name="Wiedmann M."/>
            <person name="Martin N.H."/>
            <person name="Murphy S.I."/>
        </authorList>
    </citation>
    <scope>NUCLEOTIDE SEQUENCE [LARGE SCALE GENOMIC DNA]</scope>
    <source>
        <strain evidence="3 4">FSL R10-1876</strain>
        <strain evidence="2 5">FSL R10-2107</strain>
    </source>
</reference>
<sequence length="45" mass="5041">MTSIQISALIFLICSAALLYWIGYRHGLTDGQKNQLTTSTRRKAV</sequence>
<organism evidence="3 4">
    <name type="scientific">Pseudomonas helleri</name>
    <dbReference type="NCBI Taxonomy" id="1608996"/>
    <lineage>
        <taxon>Bacteria</taxon>
        <taxon>Pseudomonadati</taxon>
        <taxon>Pseudomonadota</taxon>
        <taxon>Gammaproteobacteria</taxon>
        <taxon>Pseudomonadales</taxon>
        <taxon>Pseudomonadaceae</taxon>
        <taxon>Pseudomonas</taxon>
    </lineage>
</organism>
<protein>
    <submittedName>
        <fullName evidence="3">Uncharacterized protein</fullName>
    </submittedName>
</protein>
<accession>A0A6A7Z7F2</accession>
<comment type="caution">
    <text evidence="3">The sequence shown here is derived from an EMBL/GenBank/DDBJ whole genome shotgun (WGS) entry which is preliminary data.</text>
</comment>
<proteinExistence type="predicted"/>
<name>A0A6A7Z7F2_9PSED</name>
<evidence type="ECO:0000313" key="3">
    <source>
        <dbReference type="EMBL" id="MQU42574.1"/>
    </source>
</evidence>
<evidence type="ECO:0000256" key="1">
    <source>
        <dbReference type="SAM" id="Phobius"/>
    </source>
</evidence>
<gene>
    <name evidence="3" type="ORF">GHO28_08620</name>
    <name evidence="2" type="ORF">GHO30_26790</name>
</gene>
<evidence type="ECO:0000313" key="4">
    <source>
        <dbReference type="Proteomes" id="UP000466863"/>
    </source>
</evidence>
<keyword evidence="1" id="KW-0812">Transmembrane</keyword>
<dbReference type="EMBL" id="WIVX01000236">
    <property type="protein sequence ID" value="MQU34931.1"/>
    <property type="molecule type" value="Genomic_DNA"/>
</dbReference>
<evidence type="ECO:0000313" key="5">
    <source>
        <dbReference type="Proteomes" id="UP000470186"/>
    </source>
</evidence>
<keyword evidence="1" id="KW-1133">Transmembrane helix</keyword>
<dbReference type="RefSeq" id="WP_153332085.1">
    <property type="nucleotide sequence ID" value="NZ_CP181271.1"/>
</dbReference>
<keyword evidence="5" id="KW-1185">Reference proteome</keyword>
<keyword evidence="1" id="KW-0472">Membrane</keyword>
<evidence type="ECO:0000313" key="2">
    <source>
        <dbReference type="EMBL" id="MQU34931.1"/>
    </source>
</evidence>
<dbReference type="AlphaFoldDB" id="A0A6A7Z7F2"/>
<dbReference type="Proteomes" id="UP000470186">
    <property type="component" value="Unassembled WGS sequence"/>
</dbReference>
<dbReference type="Proteomes" id="UP000466863">
    <property type="component" value="Unassembled WGS sequence"/>
</dbReference>